<gene>
    <name evidence="1" type="ORF">XBKB1_2490003</name>
</gene>
<evidence type="ECO:0000313" key="2">
    <source>
        <dbReference type="Proteomes" id="UP000028493"/>
    </source>
</evidence>
<proteinExistence type="predicted"/>
<comment type="caution">
    <text evidence="1">The sequence shown here is derived from an EMBL/GenBank/DDBJ whole genome shotgun (WGS) entry which is preliminary data.</text>
</comment>
<dbReference type="AlphaFoldDB" id="A0A077PU79"/>
<reference evidence="1" key="1">
    <citation type="submission" date="2013-07" db="EMBL/GenBank/DDBJ databases">
        <title>Sub-species coevolution in mutualistic symbiosis.</title>
        <authorList>
            <person name="Murfin K."/>
            <person name="Klassen J."/>
            <person name="Lee M."/>
            <person name="Forst S."/>
            <person name="Stock P."/>
            <person name="Goodrich-Blair H."/>
        </authorList>
    </citation>
    <scope>NUCLEOTIDE SEQUENCE [LARGE SCALE GENOMIC DNA]</scope>
    <source>
        <strain evidence="1">Kraussei Becker Underwood</strain>
    </source>
</reference>
<dbReference type="Proteomes" id="UP000028493">
    <property type="component" value="Unassembled WGS sequence"/>
</dbReference>
<dbReference type="EMBL" id="CBSZ010000167">
    <property type="protein sequence ID" value="CDH24182.1"/>
    <property type="molecule type" value="Genomic_DNA"/>
</dbReference>
<evidence type="ECO:0000313" key="1">
    <source>
        <dbReference type="EMBL" id="CDH24182.1"/>
    </source>
</evidence>
<name>A0A077PU79_XENBV</name>
<organism evidence="1 2">
    <name type="scientific">Xenorhabdus bovienii str. kraussei Becker Underwood</name>
    <dbReference type="NCBI Taxonomy" id="1398204"/>
    <lineage>
        <taxon>Bacteria</taxon>
        <taxon>Pseudomonadati</taxon>
        <taxon>Pseudomonadota</taxon>
        <taxon>Gammaproteobacteria</taxon>
        <taxon>Enterobacterales</taxon>
        <taxon>Morganellaceae</taxon>
        <taxon>Xenorhabdus</taxon>
    </lineage>
</organism>
<accession>A0A077PU79</accession>
<protein>
    <submittedName>
        <fullName evidence="1">Uncharacterized protein</fullName>
    </submittedName>
</protein>
<dbReference type="HOGENOM" id="CLU_3105432_0_0_6"/>
<sequence length="55" mass="6222">MPFLMALSAMVSENPDIPGYIIIANYSQSIKPSKNMGIIKTFDIFIYIKSRINLI</sequence>